<evidence type="ECO:0000256" key="3">
    <source>
        <dbReference type="ARBA" id="ARBA00015716"/>
    </source>
</evidence>
<evidence type="ECO:0000256" key="5">
    <source>
        <dbReference type="ARBA" id="ARBA00031841"/>
    </source>
</evidence>
<dbReference type="RefSeq" id="WP_339615133.1">
    <property type="nucleotide sequence ID" value="NZ_AP031500.1"/>
</dbReference>
<protein>
    <recommendedName>
        <fullName evidence="3">Large ribosomal RNA subunit accumulation protein YceD</fullName>
    </recommendedName>
    <alternativeName>
        <fullName evidence="5">23S rRNA accumulation protein YceD</fullName>
    </alternativeName>
</protein>
<organism evidence="7 8">
    <name type="scientific">Gilvimarinus japonicus</name>
    <dbReference type="NCBI Taxonomy" id="1796469"/>
    <lineage>
        <taxon>Bacteria</taxon>
        <taxon>Pseudomonadati</taxon>
        <taxon>Pseudomonadota</taxon>
        <taxon>Gammaproteobacteria</taxon>
        <taxon>Cellvibrionales</taxon>
        <taxon>Cellvibrionaceae</taxon>
        <taxon>Gilvimarinus</taxon>
    </lineage>
</organism>
<sequence length="180" mass="20130">MSQPPFSQPLPRQGDPRKYAQQGIEISGFVDLKQLPRLTSAVADENARFAVVLSFKIDEERKRVVQGSIEGEVGLTCQRCLDTVRVPLVCAVNLGIVWDEEQAKTLPRDRDPWIAEEGPAEFYDVVEEELLLSLPPVAYHDHACVPSEHFVSKAPETGAQEQPKQNPFQVLEQLKGTPKK</sequence>
<dbReference type="PANTHER" id="PTHR38099">
    <property type="entry name" value="LARGE RIBOSOMAL RNA SUBUNIT ACCUMULATION PROTEIN YCED"/>
    <property type="match status" value="1"/>
</dbReference>
<feature type="compositionally biased region" description="Polar residues" evidence="6">
    <location>
        <begin position="159"/>
        <end position="168"/>
    </location>
</feature>
<evidence type="ECO:0000256" key="2">
    <source>
        <dbReference type="ARBA" id="ARBA00010740"/>
    </source>
</evidence>
<evidence type="ECO:0000313" key="8">
    <source>
        <dbReference type="Proteomes" id="UP001595548"/>
    </source>
</evidence>
<dbReference type="Pfam" id="PF02620">
    <property type="entry name" value="YceD"/>
    <property type="match status" value="1"/>
</dbReference>
<evidence type="ECO:0000256" key="1">
    <source>
        <dbReference type="ARBA" id="ARBA00002868"/>
    </source>
</evidence>
<dbReference type="InterPro" id="IPR039255">
    <property type="entry name" value="YceD_bac"/>
</dbReference>
<feature type="region of interest" description="Disordered" evidence="6">
    <location>
        <begin position="151"/>
        <end position="180"/>
    </location>
</feature>
<keyword evidence="4" id="KW-0690">Ribosome biogenesis</keyword>
<evidence type="ECO:0000256" key="6">
    <source>
        <dbReference type="SAM" id="MobiDB-lite"/>
    </source>
</evidence>
<dbReference type="Proteomes" id="UP001595548">
    <property type="component" value="Unassembled WGS sequence"/>
</dbReference>
<comment type="function">
    <text evidence="1">Plays a role in synthesis, processing and/or stability of 23S rRNA.</text>
</comment>
<gene>
    <name evidence="7" type="ORF">ACFOEB_07170</name>
</gene>
<keyword evidence="8" id="KW-1185">Reference proteome</keyword>
<name>A0ABV7HQH0_9GAMM</name>
<comment type="similarity">
    <text evidence="2">Belongs to the DUF177 domain family.</text>
</comment>
<evidence type="ECO:0000313" key="7">
    <source>
        <dbReference type="EMBL" id="MFC3154978.1"/>
    </source>
</evidence>
<evidence type="ECO:0000256" key="4">
    <source>
        <dbReference type="ARBA" id="ARBA00022517"/>
    </source>
</evidence>
<accession>A0ABV7HQH0</accession>
<dbReference type="InterPro" id="IPR003772">
    <property type="entry name" value="YceD"/>
</dbReference>
<dbReference type="EMBL" id="JBHRTL010000006">
    <property type="protein sequence ID" value="MFC3154978.1"/>
    <property type="molecule type" value="Genomic_DNA"/>
</dbReference>
<comment type="caution">
    <text evidence="7">The sequence shown here is derived from an EMBL/GenBank/DDBJ whole genome shotgun (WGS) entry which is preliminary data.</text>
</comment>
<dbReference type="PANTHER" id="PTHR38099:SF1">
    <property type="entry name" value="LARGE RIBOSOMAL RNA SUBUNIT ACCUMULATION PROTEIN YCED"/>
    <property type="match status" value="1"/>
</dbReference>
<proteinExistence type="inferred from homology"/>
<reference evidence="8" key="1">
    <citation type="journal article" date="2019" name="Int. J. Syst. Evol. Microbiol.">
        <title>The Global Catalogue of Microorganisms (GCM) 10K type strain sequencing project: providing services to taxonomists for standard genome sequencing and annotation.</title>
        <authorList>
            <consortium name="The Broad Institute Genomics Platform"/>
            <consortium name="The Broad Institute Genome Sequencing Center for Infectious Disease"/>
            <person name="Wu L."/>
            <person name="Ma J."/>
        </authorList>
    </citation>
    <scope>NUCLEOTIDE SEQUENCE [LARGE SCALE GENOMIC DNA]</scope>
    <source>
        <strain evidence="8">KCTC 52141</strain>
    </source>
</reference>